<feature type="domain" description="Histidine kinase" evidence="13">
    <location>
        <begin position="319"/>
        <end position="560"/>
    </location>
</feature>
<dbReference type="Pfam" id="PF01627">
    <property type="entry name" value="Hpt"/>
    <property type="match status" value="1"/>
</dbReference>
<evidence type="ECO:0000256" key="10">
    <source>
        <dbReference type="ARBA" id="ARBA00023012"/>
    </source>
</evidence>
<dbReference type="SUPFAM" id="SSF47226">
    <property type="entry name" value="Histidine-containing phosphotransfer domain, HPT domain"/>
    <property type="match status" value="1"/>
</dbReference>
<dbReference type="InterPro" id="IPR037006">
    <property type="entry name" value="CheA-like_homodim_sf"/>
</dbReference>
<dbReference type="PANTHER" id="PTHR43395">
    <property type="entry name" value="SENSOR HISTIDINE KINASE CHEA"/>
    <property type="match status" value="1"/>
</dbReference>
<dbReference type="GO" id="GO:0005737">
    <property type="term" value="C:cytoplasm"/>
    <property type="evidence" value="ECO:0007669"/>
    <property type="project" value="InterPro"/>
</dbReference>
<dbReference type="GO" id="GO:0000155">
    <property type="term" value="F:phosphorelay sensor kinase activity"/>
    <property type="evidence" value="ECO:0007669"/>
    <property type="project" value="InterPro"/>
</dbReference>
<evidence type="ECO:0000256" key="8">
    <source>
        <dbReference type="ARBA" id="ARBA00022777"/>
    </source>
</evidence>
<dbReference type="SMART" id="SM00260">
    <property type="entry name" value="CheW"/>
    <property type="match status" value="1"/>
</dbReference>
<protein>
    <recommendedName>
        <fullName evidence="3">Chemotaxis protein CheA</fullName>
        <ecNumber evidence="2">2.7.13.3</ecNumber>
    </recommendedName>
</protein>
<evidence type="ECO:0000256" key="4">
    <source>
        <dbReference type="ARBA" id="ARBA00022500"/>
    </source>
</evidence>
<keyword evidence="5 12" id="KW-0597">Phosphoprotein</keyword>
<dbReference type="InterPro" id="IPR002545">
    <property type="entry name" value="CheW-lke_dom"/>
</dbReference>
<evidence type="ECO:0000313" key="16">
    <source>
        <dbReference type="EMBL" id="OIJ10236.1"/>
    </source>
</evidence>
<comment type="caution">
    <text evidence="16">The sequence shown here is derived from an EMBL/GenBank/DDBJ whole genome shotgun (WGS) entry which is preliminary data.</text>
</comment>
<sequence length="706" mass="79466">MSDDMIETFLEETMENLEVLEEGFIELEKSPEDKEWVDSVFRAMHTIKGGAGLMGFEAISEIAHHLENVLDQIREGSSSYSDEVANAMFRGYDLLKQMVSDGDLEGSTVQGKMNYLKELISDLSIEINKETISTTNCTDNPSEKNNFYKLELNFQPDIFETGTDPLMLIYELEEVGELLQVFSKTETVPELRELDPHQFHLSWTVFLKSTESVEAIKNVFIFVLDENDIQIDDITSKAHEWFKGDRGTKELLITNGTLTSQYIEGAFEKLKNVGMMLEEAGILQLQKDSSLQKETSSKANIKSSNSSNTIRVETEKLENILNHLAELLIAQSRVKSLVTTGVQNGKKEQQREVLNAFEEVDKIIRIVQEEVMNTSMIPIGATFMRFQRMVRDLALEKEKEIELVLNGKETDLDKKVIEQITDPLKHLVRNAVDHGIELPEERVAKGKPREGTIELNAFHQEGSIVIEIIDDGKGIDEEAVYEKALQKNLISPEDQLTSEEINLLLFKPGFSTANTVTDISGRGVGLDVVMTNIKNLRGVVNVYSEKDKGTTINIKLPLTLAIIDGMMVRIGDERFIVPLNFILEFIKAEEQQVLKVEGKETIIHLRNEYVPYTGLHKILNVETDIKKPTDGILIIIKNNERKMAVLVDEILGQEQVVIKSIKENMEQTEGIAGATILGDGNVALILDIPTLFNVSTKNNEKVAYGK</sequence>
<dbReference type="PRINTS" id="PR00344">
    <property type="entry name" value="BCTRLSENSOR"/>
</dbReference>
<keyword evidence="9" id="KW-0067">ATP-binding</keyword>
<dbReference type="PANTHER" id="PTHR43395:SF10">
    <property type="entry name" value="CHEMOTAXIS PROTEIN CHEA"/>
    <property type="match status" value="1"/>
</dbReference>
<dbReference type="SMART" id="SM00073">
    <property type="entry name" value="HPT"/>
    <property type="match status" value="1"/>
</dbReference>
<keyword evidence="17" id="KW-1185">Reference proteome</keyword>
<gene>
    <name evidence="16" type="ORF">BKP35_14125</name>
</gene>
<dbReference type="EMBL" id="MLQQ01000040">
    <property type="protein sequence ID" value="OIJ10236.1"/>
    <property type="molecule type" value="Genomic_DNA"/>
</dbReference>
<evidence type="ECO:0000256" key="9">
    <source>
        <dbReference type="ARBA" id="ARBA00022840"/>
    </source>
</evidence>
<dbReference type="Gene3D" id="1.20.120.160">
    <property type="entry name" value="HPT domain"/>
    <property type="match status" value="1"/>
</dbReference>
<dbReference type="Gene3D" id="1.10.287.560">
    <property type="entry name" value="Histidine kinase CheA-like, homodimeric domain"/>
    <property type="match status" value="1"/>
</dbReference>
<keyword evidence="10" id="KW-0902">Two-component regulatory system</keyword>
<evidence type="ECO:0000256" key="3">
    <source>
        <dbReference type="ARBA" id="ARBA00021495"/>
    </source>
</evidence>
<keyword evidence="6" id="KW-0808">Transferase</keyword>
<dbReference type="Pfam" id="PF02895">
    <property type="entry name" value="H-kinase_dim"/>
    <property type="match status" value="1"/>
</dbReference>
<dbReference type="OrthoDB" id="9803176at2"/>
<feature type="domain" description="HPt" evidence="15">
    <location>
        <begin position="1"/>
        <end position="102"/>
    </location>
</feature>
<dbReference type="InterPro" id="IPR036061">
    <property type="entry name" value="CheW-like_dom_sf"/>
</dbReference>
<dbReference type="Proteomes" id="UP000180098">
    <property type="component" value="Unassembled WGS sequence"/>
</dbReference>
<evidence type="ECO:0000256" key="7">
    <source>
        <dbReference type="ARBA" id="ARBA00022741"/>
    </source>
</evidence>
<dbReference type="InterPro" id="IPR003594">
    <property type="entry name" value="HATPase_dom"/>
</dbReference>
<proteinExistence type="predicted"/>
<evidence type="ECO:0000259" key="13">
    <source>
        <dbReference type="PROSITE" id="PS50109"/>
    </source>
</evidence>
<dbReference type="InterPro" id="IPR004105">
    <property type="entry name" value="CheA-like_dim"/>
</dbReference>
<dbReference type="InterPro" id="IPR036890">
    <property type="entry name" value="HATPase_C_sf"/>
</dbReference>
<dbReference type="CDD" id="cd16916">
    <property type="entry name" value="HATPase_CheA-like"/>
    <property type="match status" value="1"/>
</dbReference>
<evidence type="ECO:0000256" key="11">
    <source>
        <dbReference type="ARBA" id="ARBA00035100"/>
    </source>
</evidence>
<evidence type="ECO:0000259" key="14">
    <source>
        <dbReference type="PROSITE" id="PS50851"/>
    </source>
</evidence>
<dbReference type="RefSeq" id="WP_071314000.1">
    <property type="nucleotide sequence ID" value="NZ_MLQQ01000040.1"/>
</dbReference>
<dbReference type="InterPro" id="IPR004358">
    <property type="entry name" value="Sig_transdc_His_kin-like_C"/>
</dbReference>
<dbReference type="GO" id="GO:0006935">
    <property type="term" value="P:chemotaxis"/>
    <property type="evidence" value="ECO:0007669"/>
    <property type="project" value="UniProtKB-KW"/>
</dbReference>
<dbReference type="SUPFAM" id="SSF47384">
    <property type="entry name" value="Homodimeric domain of signal transducing histidine kinase"/>
    <property type="match status" value="1"/>
</dbReference>
<dbReference type="CDD" id="cd00731">
    <property type="entry name" value="CheA_reg"/>
    <property type="match status" value="1"/>
</dbReference>
<keyword evidence="4" id="KW-0145">Chemotaxis</keyword>
<dbReference type="SUPFAM" id="SSF50341">
    <property type="entry name" value="CheW-like"/>
    <property type="match status" value="1"/>
</dbReference>
<dbReference type="SUPFAM" id="SSF55874">
    <property type="entry name" value="ATPase domain of HSP90 chaperone/DNA topoisomerase II/histidine kinase"/>
    <property type="match status" value="1"/>
</dbReference>
<evidence type="ECO:0000256" key="6">
    <source>
        <dbReference type="ARBA" id="ARBA00022679"/>
    </source>
</evidence>
<dbReference type="InterPro" id="IPR005467">
    <property type="entry name" value="His_kinase_dom"/>
</dbReference>
<dbReference type="PROSITE" id="PS50894">
    <property type="entry name" value="HPT"/>
    <property type="match status" value="1"/>
</dbReference>
<organism evidence="16 17">
    <name type="scientific">Anaerobacillus arseniciselenatis</name>
    <dbReference type="NCBI Taxonomy" id="85682"/>
    <lineage>
        <taxon>Bacteria</taxon>
        <taxon>Bacillati</taxon>
        <taxon>Bacillota</taxon>
        <taxon>Bacilli</taxon>
        <taxon>Bacillales</taxon>
        <taxon>Bacillaceae</taxon>
        <taxon>Anaerobacillus</taxon>
    </lineage>
</organism>
<feature type="domain" description="CheW-like" evidence="14">
    <location>
        <begin position="562"/>
        <end position="697"/>
    </location>
</feature>
<evidence type="ECO:0000256" key="5">
    <source>
        <dbReference type="ARBA" id="ARBA00022553"/>
    </source>
</evidence>
<comment type="function">
    <text evidence="11">Involved in the transmission of sensory signals from the chemoreceptors to the flagellar motors. CheA is autophosphorylated; it can transfer its phosphate group to either CheB or CheY.</text>
</comment>
<dbReference type="AlphaFoldDB" id="A0A1S2LCZ4"/>
<dbReference type="Pfam" id="PF02518">
    <property type="entry name" value="HATPase_c"/>
    <property type="match status" value="1"/>
</dbReference>
<keyword evidence="8" id="KW-0418">Kinase</keyword>
<evidence type="ECO:0000259" key="15">
    <source>
        <dbReference type="PROSITE" id="PS50894"/>
    </source>
</evidence>
<dbReference type="SMART" id="SM01231">
    <property type="entry name" value="H-kinase_dim"/>
    <property type="match status" value="1"/>
</dbReference>
<keyword evidence="7" id="KW-0547">Nucleotide-binding</keyword>
<accession>A0A1S2LCZ4</accession>
<comment type="catalytic activity">
    <reaction evidence="1">
        <text>ATP + protein L-histidine = ADP + protein N-phospho-L-histidine.</text>
        <dbReference type="EC" id="2.7.13.3"/>
    </reaction>
</comment>
<evidence type="ECO:0000313" key="17">
    <source>
        <dbReference type="Proteomes" id="UP000180098"/>
    </source>
</evidence>
<dbReference type="CDD" id="cd00088">
    <property type="entry name" value="HPT"/>
    <property type="match status" value="1"/>
</dbReference>
<dbReference type="InterPro" id="IPR036641">
    <property type="entry name" value="HPT_dom_sf"/>
</dbReference>
<dbReference type="InterPro" id="IPR036097">
    <property type="entry name" value="HisK_dim/P_sf"/>
</dbReference>
<dbReference type="EC" id="2.7.13.3" evidence="2"/>
<dbReference type="Gene3D" id="2.30.30.40">
    <property type="entry name" value="SH3 Domains"/>
    <property type="match status" value="1"/>
</dbReference>
<dbReference type="SMART" id="SM00387">
    <property type="entry name" value="HATPase_c"/>
    <property type="match status" value="1"/>
</dbReference>
<feature type="modified residue" description="Phosphohistidine" evidence="12">
    <location>
        <position position="45"/>
    </location>
</feature>
<evidence type="ECO:0000256" key="12">
    <source>
        <dbReference type="PROSITE-ProRule" id="PRU00110"/>
    </source>
</evidence>
<dbReference type="InterPro" id="IPR051315">
    <property type="entry name" value="Bact_Chemotaxis_CheA"/>
</dbReference>
<dbReference type="FunFam" id="3.30.565.10:FF:000016">
    <property type="entry name" value="Chemotaxis protein CheA, putative"/>
    <property type="match status" value="1"/>
</dbReference>
<evidence type="ECO:0000256" key="2">
    <source>
        <dbReference type="ARBA" id="ARBA00012438"/>
    </source>
</evidence>
<dbReference type="InterPro" id="IPR008207">
    <property type="entry name" value="Sig_transdc_His_kin_Hpt_dom"/>
</dbReference>
<dbReference type="PROSITE" id="PS50851">
    <property type="entry name" value="CHEW"/>
    <property type="match status" value="1"/>
</dbReference>
<evidence type="ECO:0000256" key="1">
    <source>
        <dbReference type="ARBA" id="ARBA00000085"/>
    </source>
</evidence>
<dbReference type="Pfam" id="PF01584">
    <property type="entry name" value="CheW"/>
    <property type="match status" value="1"/>
</dbReference>
<reference evidence="16 17" key="1">
    <citation type="submission" date="2016-10" db="EMBL/GenBank/DDBJ databases">
        <title>Draft genome sequences of four alkaliphilic bacteria belonging to the Anaerobacillus genus.</title>
        <authorList>
            <person name="Bassil N.M."/>
            <person name="Lloyd J.R."/>
        </authorList>
    </citation>
    <scope>NUCLEOTIDE SEQUENCE [LARGE SCALE GENOMIC DNA]</scope>
    <source>
        <strain evidence="16 17">DSM 15340</strain>
    </source>
</reference>
<dbReference type="Gene3D" id="3.30.565.10">
    <property type="entry name" value="Histidine kinase-like ATPase, C-terminal domain"/>
    <property type="match status" value="1"/>
</dbReference>
<dbReference type="GO" id="GO:0005524">
    <property type="term" value="F:ATP binding"/>
    <property type="evidence" value="ECO:0007669"/>
    <property type="project" value="UniProtKB-KW"/>
</dbReference>
<dbReference type="PROSITE" id="PS50109">
    <property type="entry name" value="HIS_KIN"/>
    <property type="match status" value="1"/>
</dbReference>
<name>A0A1S2LCZ4_9BACI</name>
<dbReference type="FunFam" id="2.30.30.40:FF:000048">
    <property type="entry name" value="Chemotaxis protein CheA, putative"/>
    <property type="match status" value="1"/>
</dbReference>